<proteinExistence type="predicted"/>
<feature type="compositionally biased region" description="Pro residues" evidence="1">
    <location>
        <begin position="137"/>
        <end position="153"/>
    </location>
</feature>
<feature type="compositionally biased region" description="Low complexity" evidence="1">
    <location>
        <begin position="231"/>
        <end position="241"/>
    </location>
</feature>
<evidence type="ECO:0008006" key="4">
    <source>
        <dbReference type="Google" id="ProtNLM"/>
    </source>
</evidence>
<accession>A0ABX1SLG0</accession>
<gene>
    <name evidence="2" type="ORF">HF526_30685</name>
</gene>
<protein>
    <recommendedName>
        <fullName evidence="4">FHA domain-containing protein</fullName>
    </recommendedName>
</protein>
<dbReference type="EMBL" id="JAAXLA010000092">
    <property type="protein sequence ID" value="NMI01633.1"/>
    <property type="molecule type" value="Genomic_DNA"/>
</dbReference>
<evidence type="ECO:0000313" key="3">
    <source>
        <dbReference type="Proteomes" id="UP000820669"/>
    </source>
</evidence>
<comment type="caution">
    <text evidence="2">The sequence shown here is derived from an EMBL/GenBank/DDBJ whole genome shotgun (WGS) entry which is preliminary data.</text>
</comment>
<sequence>MTGASYVCVVERDSARVLGDIGGNDGEAVDIGSVAALGRDAGNMFSWSDADGVEDLMVNSRHCFHVLRQIDVPAGPVVLVYIRLLRGRANPAMARRELASAQVQRALIDALTARPEPAPEPVASVVSFPPRYPPPAAPEPVASPAPRPAPPSSPVALPAPRTPLSATATGPQQPALATLSGMLSATASRSDWAVAAIGQVADLRTPAATSPPAPGAVPEVPPPGPAEDAVLLPLPRRTAGTRPPPPMPRQRSAERVDQGGRTSSVLTQAWARDLNTMQRLVAGLRRLV</sequence>
<feature type="compositionally biased region" description="Pro residues" evidence="1">
    <location>
        <begin position="209"/>
        <end position="225"/>
    </location>
</feature>
<keyword evidence="3" id="KW-1185">Reference proteome</keyword>
<evidence type="ECO:0000256" key="1">
    <source>
        <dbReference type="SAM" id="MobiDB-lite"/>
    </source>
</evidence>
<dbReference type="RefSeq" id="WP_169385141.1">
    <property type="nucleotide sequence ID" value="NZ_JAAXLA010000092.1"/>
</dbReference>
<feature type="region of interest" description="Disordered" evidence="1">
    <location>
        <begin position="137"/>
        <end position="172"/>
    </location>
</feature>
<dbReference type="Proteomes" id="UP000820669">
    <property type="component" value="Unassembled WGS sequence"/>
</dbReference>
<organism evidence="2 3">
    <name type="scientific">Pseudonocardia acidicola</name>
    <dbReference type="NCBI Taxonomy" id="2724939"/>
    <lineage>
        <taxon>Bacteria</taxon>
        <taxon>Bacillati</taxon>
        <taxon>Actinomycetota</taxon>
        <taxon>Actinomycetes</taxon>
        <taxon>Pseudonocardiales</taxon>
        <taxon>Pseudonocardiaceae</taxon>
        <taxon>Pseudonocardia</taxon>
    </lineage>
</organism>
<reference evidence="2 3" key="1">
    <citation type="submission" date="2020-04" db="EMBL/GenBank/DDBJ databases">
        <authorList>
            <person name="Klaysubun C."/>
            <person name="Duangmal K."/>
            <person name="Lipun K."/>
        </authorList>
    </citation>
    <scope>NUCLEOTIDE SEQUENCE [LARGE SCALE GENOMIC DNA]</scope>
    <source>
        <strain evidence="2 3">K10HN5</strain>
    </source>
</reference>
<evidence type="ECO:0000313" key="2">
    <source>
        <dbReference type="EMBL" id="NMI01633.1"/>
    </source>
</evidence>
<name>A0ABX1SLG0_9PSEU</name>
<feature type="region of interest" description="Disordered" evidence="1">
    <location>
        <begin position="205"/>
        <end position="262"/>
    </location>
</feature>